<evidence type="ECO:0000256" key="13">
    <source>
        <dbReference type="ARBA" id="ARBA00030702"/>
    </source>
</evidence>
<dbReference type="GO" id="GO:0004484">
    <property type="term" value="F:mRNA guanylyltransferase activity"/>
    <property type="evidence" value="ECO:0007669"/>
    <property type="project" value="UniProtKB-EC"/>
</dbReference>
<dbReference type="AlphaFoldDB" id="A0A165DD53"/>
<dbReference type="Proteomes" id="UP000077266">
    <property type="component" value="Unassembled WGS sequence"/>
</dbReference>
<dbReference type="InterPro" id="IPR001339">
    <property type="entry name" value="mRNA_cap_enzyme_adenylation"/>
</dbReference>
<evidence type="ECO:0000256" key="16">
    <source>
        <dbReference type="PIRNR" id="PIRNR036959"/>
    </source>
</evidence>
<organism evidence="21 22">
    <name type="scientific">Exidia glandulosa HHB12029</name>
    <dbReference type="NCBI Taxonomy" id="1314781"/>
    <lineage>
        <taxon>Eukaryota</taxon>
        <taxon>Fungi</taxon>
        <taxon>Dikarya</taxon>
        <taxon>Basidiomycota</taxon>
        <taxon>Agaricomycotina</taxon>
        <taxon>Agaricomycetes</taxon>
        <taxon>Auriculariales</taxon>
        <taxon>Exidiaceae</taxon>
        <taxon>Exidia</taxon>
    </lineage>
</organism>
<evidence type="ECO:0000256" key="3">
    <source>
        <dbReference type="ARBA" id="ARBA00012475"/>
    </source>
</evidence>
<dbReference type="InterPro" id="IPR012340">
    <property type="entry name" value="NA-bd_OB-fold"/>
</dbReference>
<dbReference type="GO" id="GO:0005525">
    <property type="term" value="F:GTP binding"/>
    <property type="evidence" value="ECO:0007669"/>
    <property type="project" value="UniProtKB-KW"/>
</dbReference>
<evidence type="ECO:0000313" key="22">
    <source>
        <dbReference type="Proteomes" id="UP000077266"/>
    </source>
</evidence>
<dbReference type="GO" id="GO:0006370">
    <property type="term" value="P:7-methylguanosine mRNA capping"/>
    <property type="evidence" value="ECO:0007669"/>
    <property type="project" value="UniProtKB-KW"/>
</dbReference>
<dbReference type="InterPro" id="IPR013846">
    <property type="entry name" value="mRNA_cap_enzyme_C"/>
</dbReference>
<feature type="domain" description="mRNA capping enzyme C-terminal" evidence="20">
    <location>
        <begin position="244"/>
        <end position="358"/>
    </location>
</feature>
<feature type="domain" description="mRNA capping enzyme adenylation" evidence="19">
    <location>
        <begin position="46"/>
        <end position="240"/>
    </location>
</feature>
<comment type="similarity">
    <text evidence="2 16">Belongs to the eukaryotic GTase family.</text>
</comment>
<evidence type="ECO:0000256" key="11">
    <source>
        <dbReference type="ARBA" id="ARBA00023242"/>
    </source>
</evidence>
<protein>
    <recommendedName>
        <fullName evidence="4 16">mRNA-capping enzyme subunit alpha</fullName>
        <ecNumber evidence="3 16">2.7.7.50</ecNumber>
    </recommendedName>
    <alternativeName>
        <fullName evidence="12 16">GTP--RNA guanylyltransferase</fullName>
    </alternativeName>
    <alternativeName>
        <fullName evidence="13 16">mRNA guanylyltransferase</fullName>
    </alternativeName>
</protein>
<evidence type="ECO:0000256" key="17">
    <source>
        <dbReference type="PIRSR" id="PIRSR036959-1"/>
    </source>
</evidence>
<dbReference type="InterPro" id="IPR051029">
    <property type="entry name" value="mRNA_Capping_Enz/RNA_Phosphat"/>
</dbReference>
<dbReference type="Gene3D" id="2.40.50.140">
    <property type="entry name" value="Nucleic acid-binding proteins"/>
    <property type="match status" value="1"/>
</dbReference>
<comment type="subunit">
    <text evidence="15">Heterodimer. The mRNA-capping enzyme is composed of two separate chains alpha and beta, respectively a mRNA guanylyltransferase and an mRNA 5'-triphosphate monophosphatase.</text>
</comment>
<sequence>MPDGRDLNRLLETLLGPPVPPQMAHQLRDYTARLCQMNHDRFPGAQPVSFVKSDIARLQKKDYWVCEKSDGVRVLMLVVKCEDNTHEVFLFDRHNAYRKVSGFYFPHYEDPGRALGNSVFDGELLIDVDPKTGKETTRLLVFDCLVCDDQNLMSKPLLSRYGRLQNWLLKPFSRMLKQMPHLAKDMPFELGVKKMELSYGIPLVLKEYIPRLHHGSDGLIFTCVETGYVPGTDTTLLKWKPPSENSIDFKLEVRFPPDQNGSRDADSRAVPLCVLLVWCGGSVYEYFDVLELDEDEWAAIKASNTQYDDRIVEVHWDSERQRWKFMRFRNDKPNGNHRDTVDSIINSIIDGVKEDELIAAAPTIREAWKARERARGPSAPSGPPHAQNGRHPPPAPPQSHQHHHRPPPPQQPDVGRGTIRPGKPYHVANRFSKVGGPKEILGWKR</sequence>
<evidence type="ECO:0000256" key="9">
    <source>
        <dbReference type="ARBA" id="ARBA00023042"/>
    </source>
</evidence>
<evidence type="ECO:0000256" key="12">
    <source>
        <dbReference type="ARBA" id="ARBA00029909"/>
    </source>
</evidence>
<keyword evidence="22" id="KW-1185">Reference proteome</keyword>
<evidence type="ECO:0000256" key="1">
    <source>
        <dbReference type="ARBA" id="ARBA00004123"/>
    </source>
</evidence>
<keyword evidence="8 16" id="KW-0547">Nucleotide-binding</keyword>
<dbReference type="Gene3D" id="3.30.470.30">
    <property type="entry name" value="DNA ligase/mRNA capping enzyme"/>
    <property type="match status" value="1"/>
</dbReference>
<dbReference type="GO" id="GO:0031533">
    <property type="term" value="C:mRNA capping enzyme complex"/>
    <property type="evidence" value="ECO:0007669"/>
    <property type="project" value="InterPro"/>
</dbReference>
<evidence type="ECO:0000256" key="18">
    <source>
        <dbReference type="SAM" id="MobiDB-lite"/>
    </source>
</evidence>
<evidence type="ECO:0000313" key="21">
    <source>
        <dbReference type="EMBL" id="KZV84266.1"/>
    </source>
</evidence>
<dbReference type="EMBL" id="KV426233">
    <property type="protein sequence ID" value="KZV84266.1"/>
    <property type="molecule type" value="Genomic_DNA"/>
</dbReference>
<dbReference type="STRING" id="1314781.A0A165DD53"/>
<evidence type="ECO:0000256" key="6">
    <source>
        <dbReference type="ARBA" id="ARBA00022679"/>
    </source>
</evidence>
<comment type="subcellular location">
    <subcellularLocation>
        <location evidence="1 16">Nucleus</location>
    </subcellularLocation>
</comment>
<comment type="function">
    <text evidence="16">Second step of mRNA capping. Transfer of the GMP moiety of GTP to the 5'-end of RNA via an enzyme-GMP covalent reaction intermediate.</text>
</comment>
<dbReference type="InterPro" id="IPR017075">
    <property type="entry name" value="mRNA_cap_enzyme_alpha"/>
</dbReference>
<dbReference type="Pfam" id="PF01331">
    <property type="entry name" value="mRNA_cap_enzyme"/>
    <property type="match status" value="1"/>
</dbReference>
<dbReference type="OrthoDB" id="200924at2759"/>
<evidence type="ECO:0000256" key="5">
    <source>
        <dbReference type="ARBA" id="ARBA00022664"/>
    </source>
</evidence>
<dbReference type="PANTHER" id="PTHR10367:SF17">
    <property type="entry name" value="MRNA-CAPPING ENZYME"/>
    <property type="match status" value="1"/>
</dbReference>
<keyword evidence="5 16" id="KW-0507">mRNA processing</keyword>
<gene>
    <name evidence="21" type="ORF">EXIGLDRAFT_727475</name>
</gene>
<dbReference type="SUPFAM" id="SSF50249">
    <property type="entry name" value="Nucleic acid-binding proteins"/>
    <property type="match status" value="1"/>
</dbReference>
<accession>A0A165DD53</accession>
<dbReference type="FunCoup" id="A0A165DD53">
    <property type="interactions" value="553"/>
</dbReference>
<dbReference type="GO" id="GO:0005524">
    <property type="term" value="F:ATP binding"/>
    <property type="evidence" value="ECO:0007669"/>
    <property type="project" value="InterPro"/>
</dbReference>
<dbReference type="SUPFAM" id="SSF56091">
    <property type="entry name" value="DNA ligase/mRNA capping enzyme, catalytic domain"/>
    <property type="match status" value="1"/>
</dbReference>
<evidence type="ECO:0000259" key="20">
    <source>
        <dbReference type="Pfam" id="PF03919"/>
    </source>
</evidence>
<keyword evidence="10 16" id="KW-0342">GTP-binding</keyword>
<evidence type="ECO:0000256" key="14">
    <source>
        <dbReference type="ARBA" id="ARBA00044624"/>
    </source>
</evidence>
<dbReference type="CDD" id="cd07895">
    <property type="entry name" value="Adenylation_mRNA_capping"/>
    <property type="match status" value="1"/>
</dbReference>
<evidence type="ECO:0000256" key="4">
    <source>
        <dbReference type="ARBA" id="ARBA00019171"/>
    </source>
</evidence>
<dbReference type="PIRSF" id="PIRSF036959">
    <property type="entry name" value="mRNA_cap_alpha"/>
    <property type="match status" value="1"/>
</dbReference>
<comment type="catalytic activity">
    <reaction evidence="14">
        <text>a 5'-end diphospho-ribonucleoside in mRNA + GTP + H(+) = a 5'-end (5'-triphosphoguanosine)-ribonucleoside in mRNA + diphosphate</text>
        <dbReference type="Rhea" id="RHEA:67012"/>
        <dbReference type="Rhea" id="RHEA-COMP:17165"/>
        <dbReference type="Rhea" id="RHEA-COMP:17166"/>
        <dbReference type="ChEBI" id="CHEBI:15378"/>
        <dbReference type="ChEBI" id="CHEBI:33019"/>
        <dbReference type="ChEBI" id="CHEBI:37565"/>
        <dbReference type="ChEBI" id="CHEBI:167616"/>
        <dbReference type="ChEBI" id="CHEBI:167617"/>
        <dbReference type="EC" id="2.7.7.50"/>
    </reaction>
    <physiologicalReaction direction="left-to-right" evidence="14">
        <dbReference type="Rhea" id="RHEA:67013"/>
    </physiologicalReaction>
</comment>
<evidence type="ECO:0000256" key="8">
    <source>
        <dbReference type="ARBA" id="ARBA00022741"/>
    </source>
</evidence>
<evidence type="ECO:0000256" key="10">
    <source>
        <dbReference type="ARBA" id="ARBA00023134"/>
    </source>
</evidence>
<proteinExistence type="inferred from homology"/>
<dbReference type="PANTHER" id="PTHR10367">
    <property type="entry name" value="MRNA-CAPPING ENZYME"/>
    <property type="match status" value="1"/>
</dbReference>
<evidence type="ECO:0000256" key="7">
    <source>
        <dbReference type="ARBA" id="ARBA00022695"/>
    </source>
</evidence>
<reference evidence="21 22" key="1">
    <citation type="journal article" date="2016" name="Mol. Biol. Evol.">
        <title>Comparative Genomics of Early-Diverging Mushroom-Forming Fungi Provides Insights into the Origins of Lignocellulose Decay Capabilities.</title>
        <authorList>
            <person name="Nagy L.G."/>
            <person name="Riley R."/>
            <person name="Tritt A."/>
            <person name="Adam C."/>
            <person name="Daum C."/>
            <person name="Floudas D."/>
            <person name="Sun H."/>
            <person name="Yadav J.S."/>
            <person name="Pangilinan J."/>
            <person name="Larsson K.H."/>
            <person name="Matsuura K."/>
            <person name="Barry K."/>
            <person name="Labutti K."/>
            <person name="Kuo R."/>
            <person name="Ohm R.A."/>
            <person name="Bhattacharya S.S."/>
            <person name="Shirouzu T."/>
            <person name="Yoshinaga Y."/>
            <person name="Martin F.M."/>
            <person name="Grigoriev I.V."/>
            <person name="Hibbett D.S."/>
        </authorList>
    </citation>
    <scope>NUCLEOTIDE SEQUENCE [LARGE SCALE GENOMIC DNA]</scope>
    <source>
        <strain evidence="21 22">HHB12029</strain>
    </source>
</reference>
<dbReference type="Pfam" id="PF03919">
    <property type="entry name" value="mRNA_cap_C"/>
    <property type="match status" value="1"/>
</dbReference>
<evidence type="ECO:0000256" key="15">
    <source>
        <dbReference type="ARBA" id="ARBA00047082"/>
    </source>
</evidence>
<keyword evidence="6 16" id="KW-0808">Transferase</keyword>
<keyword evidence="7 16" id="KW-0548">Nucleotidyltransferase</keyword>
<feature type="active site" description="N6-GMP-lysine intermediate" evidence="17">
    <location>
        <position position="68"/>
    </location>
</feature>
<name>A0A165DD53_EXIGL</name>
<evidence type="ECO:0000259" key="19">
    <source>
        <dbReference type="Pfam" id="PF01331"/>
    </source>
</evidence>
<dbReference type="EC" id="2.7.7.50" evidence="3 16"/>
<keyword evidence="9 16" id="KW-0506">mRNA capping</keyword>
<keyword evidence="11 16" id="KW-0539">Nucleus</keyword>
<evidence type="ECO:0000256" key="2">
    <source>
        <dbReference type="ARBA" id="ARBA00010237"/>
    </source>
</evidence>
<feature type="region of interest" description="Disordered" evidence="18">
    <location>
        <begin position="369"/>
        <end position="445"/>
    </location>
</feature>
<dbReference type="InParanoid" id="A0A165DD53"/>